<dbReference type="PROSITE" id="PS00623">
    <property type="entry name" value="GMC_OXRED_1"/>
    <property type="match status" value="1"/>
</dbReference>
<evidence type="ECO:0000256" key="1">
    <source>
        <dbReference type="ARBA" id="ARBA00001974"/>
    </source>
</evidence>
<reference evidence="8" key="1">
    <citation type="submission" date="2024-01" db="EMBL/GenBank/DDBJ databases">
        <authorList>
            <person name="Webb A."/>
        </authorList>
    </citation>
    <scope>NUCLEOTIDE SEQUENCE</scope>
    <source>
        <strain evidence="8">Pm1</strain>
    </source>
</reference>
<evidence type="ECO:0000256" key="6">
    <source>
        <dbReference type="RuleBase" id="RU003968"/>
    </source>
</evidence>
<feature type="binding site" evidence="5">
    <location>
        <position position="255"/>
    </location>
    <ligand>
        <name>FAD</name>
        <dbReference type="ChEBI" id="CHEBI:57692"/>
    </ligand>
</feature>
<organism evidence="8 9">
    <name type="scientific">Peronospora matthiolae</name>
    <dbReference type="NCBI Taxonomy" id="2874970"/>
    <lineage>
        <taxon>Eukaryota</taxon>
        <taxon>Sar</taxon>
        <taxon>Stramenopiles</taxon>
        <taxon>Oomycota</taxon>
        <taxon>Peronosporomycetes</taxon>
        <taxon>Peronosporales</taxon>
        <taxon>Peronosporaceae</taxon>
        <taxon>Peronospora</taxon>
    </lineage>
</organism>
<keyword evidence="4 5" id="KW-0274">FAD</keyword>
<dbReference type="NCBIfam" id="NF002550">
    <property type="entry name" value="PRK02106.1"/>
    <property type="match status" value="1"/>
</dbReference>
<comment type="cofactor">
    <cofactor evidence="1 5">
        <name>FAD</name>
        <dbReference type="ChEBI" id="CHEBI:57692"/>
    </cofactor>
</comment>
<dbReference type="Pfam" id="PF00732">
    <property type="entry name" value="GMC_oxred_N"/>
    <property type="match status" value="1"/>
</dbReference>
<dbReference type="SUPFAM" id="SSF51905">
    <property type="entry name" value="FAD/NAD(P)-binding domain"/>
    <property type="match status" value="1"/>
</dbReference>
<evidence type="ECO:0000256" key="2">
    <source>
        <dbReference type="ARBA" id="ARBA00010790"/>
    </source>
</evidence>
<dbReference type="PANTHER" id="PTHR11552:SF147">
    <property type="entry name" value="CHOLINE DEHYDROGENASE, MITOCHONDRIAL"/>
    <property type="match status" value="1"/>
</dbReference>
<name>A0AAV1THQ7_9STRA</name>
<dbReference type="Proteomes" id="UP001162060">
    <property type="component" value="Unassembled WGS sequence"/>
</dbReference>
<keyword evidence="3 6" id="KW-0285">Flavoprotein</keyword>
<dbReference type="InterPro" id="IPR007867">
    <property type="entry name" value="GMC_OxRtase_C"/>
</dbReference>
<feature type="binding site" evidence="5">
    <location>
        <begin position="127"/>
        <end position="130"/>
    </location>
    <ligand>
        <name>FAD</name>
        <dbReference type="ChEBI" id="CHEBI:57692"/>
    </ligand>
</feature>
<feature type="domain" description="Glucose-methanol-choline oxidoreductase N-terminal" evidence="7">
    <location>
        <begin position="117"/>
        <end position="140"/>
    </location>
</feature>
<dbReference type="GO" id="GO:0016614">
    <property type="term" value="F:oxidoreductase activity, acting on CH-OH group of donors"/>
    <property type="evidence" value="ECO:0007669"/>
    <property type="project" value="InterPro"/>
</dbReference>
<dbReference type="InterPro" id="IPR036188">
    <property type="entry name" value="FAD/NAD-bd_sf"/>
</dbReference>
<protein>
    <recommendedName>
        <fullName evidence="7">Glucose-methanol-choline oxidoreductase N-terminal domain-containing protein</fullName>
    </recommendedName>
</protein>
<feature type="binding site" evidence="5">
    <location>
        <position position="119"/>
    </location>
    <ligand>
        <name>FAD</name>
        <dbReference type="ChEBI" id="CHEBI:57692"/>
    </ligand>
</feature>
<sequence>MFRLVLPRRNTTVSHSASGCLVRRLTSSASALSNAFNYIIVGAGSAGCVLANRLSADAGNKVLVIEAGPSDRNRWDSFLIDMPGAIPVNLADERYNWNFVTEPQEFLNNRRIGFPRGRVLGGTSSINAMVYSRGHAKTYDEWHAKGVKGWSYADCLPYFKRSQTHQLGGDDYRGGDGPLHVMRNTKQDQPLFQVFLNAAVEAGYPFTDDVNGYQQEGVGWLDLTIHNGKRWSSSAAFLHPVIHRENLTVLSNTLVNKVIFNGKKAVGVEVENTRTKTVSKISSANEVILSGGVVNSPQLLMLSGVGDADHLKEVGVPLVHHLPAVGKNMEDHVGVGMHFACKQPITMYNASKWYPHNVVKIGYEWMTSKTGPGATPHCEVGGFLRTPSGTQQPNLELVFSPCATDERCQLREDIGHAMSGHICSIRGSKNGTIKLRSANPRDHPVIDPNYMADEDSRVTLREGVKLTREIFAQNAFREYCGAGISPRDDVRSDEEIDAWLRKYAGSTYHASCTARMGVDENSVVDLQARVHGLEGLRIVDASIMPSIVSGNTNGPVIMIAEKASDMILENLALPRSDVRVHEPTN</sequence>
<dbReference type="Gene3D" id="3.30.560.10">
    <property type="entry name" value="Glucose Oxidase, domain 3"/>
    <property type="match status" value="1"/>
</dbReference>
<dbReference type="PANTHER" id="PTHR11552">
    <property type="entry name" value="GLUCOSE-METHANOL-CHOLINE GMC OXIDOREDUCTASE"/>
    <property type="match status" value="1"/>
</dbReference>
<evidence type="ECO:0000259" key="7">
    <source>
        <dbReference type="PROSITE" id="PS00623"/>
    </source>
</evidence>
<dbReference type="SUPFAM" id="SSF54373">
    <property type="entry name" value="FAD-linked reductases, C-terminal domain"/>
    <property type="match status" value="1"/>
</dbReference>
<dbReference type="EMBL" id="CAKLBY020000053">
    <property type="protein sequence ID" value="CAK7921186.1"/>
    <property type="molecule type" value="Genomic_DNA"/>
</dbReference>
<evidence type="ECO:0000256" key="3">
    <source>
        <dbReference type="ARBA" id="ARBA00022630"/>
    </source>
</evidence>
<dbReference type="PROSITE" id="PS51257">
    <property type="entry name" value="PROKAR_LIPOPROTEIN"/>
    <property type="match status" value="1"/>
</dbReference>
<evidence type="ECO:0000313" key="9">
    <source>
        <dbReference type="Proteomes" id="UP001162060"/>
    </source>
</evidence>
<gene>
    <name evidence="8" type="ORF">PM001_LOCUS7030</name>
</gene>
<feature type="binding site" evidence="5">
    <location>
        <position position="123"/>
    </location>
    <ligand>
        <name>FAD</name>
        <dbReference type="ChEBI" id="CHEBI:57692"/>
    </ligand>
</feature>
<comment type="caution">
    <text evidence="8">The sequence shown here is derived from an EMBL/GenBank/DDBJ whole genome shotgun (WGS) entry which is preliminary data.</text>
</comment>
<dbReference type="InterPro" id="IPR012132">
    <property type="entry name" value="GMC_OxRdtase"/>
</dbReference>
<comment type="similarity">
    <text evidence="2 6">Belongs to the GMC oxidoreductase family.</text>
</comment>
<dbReference type="PIRSF" id="PIRSF000137">
    <property type="entry name" value="Alcohol_oxidase"/>
    <property type="match status" value="1"/>
</dbReference>
<evidence type="ECO:0000313" key="8">
    <source>
        <dbReference type="EMBL" id="CAK7921186.1"/>
    </source>
</evidence>
<accession>A0AAV1THQ7</accession>
<dbReference type="InterPro" id="IPR000172">
    <property type="entry name" value="GMC_OxRdtase_N"/>
</dbReference>
<dbReference type="Pfam" id="PF05199">
    <property type="entry name" value="GMC_oxred_C"/>
    <property type="match status" value="1"/>
</dbReference>
<evidence type="ECO:0000256" key="5">
    <source>
        <dbReference type="PIRSR" id="PIRSR000137-2"/>
    </source>
</evidence>
<dbReference type="Gene3D" id="3.50.50.60">
    <property type="entry name" value="FAD/NAD(P)-binding domain"/>
    <property type="match status" value="1"/>
</dbReference>
<dbReference type="GO" id="GO:0050660">
    <property type="term" value="F:flavin adenine dinucleotide binding"/>
    <property type="evidence" value="ECO:0007669"/>
    <property type="project" value="InterPro"/>
</dbReference>
<evidence type="ECO:0000256" key="4">
    <source>
        <dbReference type="ARBA" id="ARBA00022827"/>
    </source>
</evidence>
<dbReference type="AlphaFoldDB" id="A0AAV1THQ7"/>
<proteinExistence type="inferred from homology"/>